<dbReference type="SUPFAM" id="SSF56784">
    <property type="entry name" value="HAD-like"/>
    <property type="match status" value="1"/>
</dbReference>
<accession>A0A2V3XWT6</accession>
<name>A0A2V3XWT6_9FIRM</name>
<dbReference type="RefSeq" id="WP_110326770.1">
    <property type="nucleotide sequence ID" value="NZ_QJKD01000031.1"/>
</dbReference>
<dbReference type="InterPro" id="IPR036514">
    <property type="entry name" value="SGNH_hydro_sf"/>
</dbReference>
<dbReference type="AlphaFoldDB" id="A0A2V3XWT6"/>
<dbReference type="InterPro" id="IPR023214">
    <property type="entry name" value="HAD_sf"/>
</dbReference>
<evidence type="ECO:0000313" key="2">
    <source>
        <dbReference type="Proteomes" id="UP000248057"/>
    </source>
</evidence>
<dbReference type="GeneID" id="86065064"/>
<gene>
    <name evidence="1" type="ORF">DFR60_13136</name>
</gene>
<dbReference type="Proteomes" id="UP000248057">
    <property type="component" value="Unassembled WGS sequence"/>
</dbReference>
<dbReference type="InterPro" id="IPR010033">
    <property type="entry name" value="HAD_SF_ppase_IIIC"/>
</dbReference>
<evidence type="ECO:0000313" key="1">
    <source>
        <dbReference type="EMBL" id="PXX43520.1"/>
    </source>
</evidence>
<dbReference type="InterPro" id="IPR010037">
    <property type="entry name" value="FkbH_domain"/>
</dbReference>
<keyword evidence="2" id="KW-1185">Reference proteome</keyword>
<sequence length="555" mass="64330">MVEAKKRVAMLSNVTVDLIAAKLRRRYDFYLPEGFDTWVQETINPASGLYLENFDAIIVLLDGTEARTWKGREEATERITLWKQALDILAKSITAIPIFISTIDIRENRIKSLSERKFSIELENEWYQFVQDLIEEKNNLYIFDLMDVIAEFGRKQFYSNKMWYMSSMPYSKYGLDIVATEISRVLNSVFSIRKKIIVLDLDNTLWGGVIGEDGIEGIELSDHKEGQRYYDFQHQLLEMKNRGIVLAVNSKNNEEDAENAIQNHSAMLLRDDDFVSRKINWVNKATNLKTMETELNLTESGFIFIDDNPAERAIVSGECPEVLVPDFPTDTTELLSFAEDIWFDYCCPLRVLEESMKKTQMYHNEARRKQEMSESLNLEGYIKKLEIIVDIHKMRPEELERVTQLCSKVNQFNVTTKRYMQIDIERIAQDPNNAIYVVCSSDKYGDCGLISVVILIEEDTTVRIDTFLMSCRVMGRELEAVILNELAAKYAGKQKIIGEFIPTAKNTPVKELYDRLGFEQISNEGGHKTYQLIVAGYEKKQFHSYKEIRFEEVIE</sequence>
<organism evidence="1 2">
    <name type="scientific">Hungatella effluvii</name>
    <dbReference type="NCBI Taxonomy" id="1096246"/>
    <lineage>
        <taxon>Bacteria</taxon>
        <taxon>Bacillati</taxon>
        <taxon>Bacillota</taxon>
        <taxon>Clostridia</taxon>
        <taxon>Lachnospirales</taxon>
        <taxon>Lachnospiraceae</taxon>
        <taxon>Hungatella</taxon>
    </lineage>
</organism>
<dbReference type="EMBL" id="QJKD01000031">
    <property type="protein sequence ID" value="PXX43520.1"/>
    <property type="molecule type" value="Genomic_DNA"/>
</dbReference>
<dbReference type="Gene3D" id="3.40.630.30">
    <property type="match status" value="1"/>
</dbReference>
<proteinExistence type="predicted"/>
<protein>
    <submittedName>
        <fullName evidence="1">HAD superfamily phosphatase (TIGR01681 family)/FkbH-like protein</fullName>
    </submittedName>
</protein>
<dbReference type="NCBIfam" id="TIGR01686">
    <property type="entry name" value="FkbH"/>
    <property type="match status" value="1"/>
</dbReference>
<dbReference type="Gene3D" id="3.40.50.1110">
    <property type="entry name" value="SGNH hydrolase"/>
    <property type="match status" value="1"/>
</dbReference>
<reference evidence="1 2" key="1">
    <citation type="submission" date="2018-05" db="EMBL/GenBank/DDBJ databases">
        <title>Genomic Encyclopedia of Type Strains, Phase IV (KMG-IV): sequencing the most valuable type-strain genomes for metagenomic binning, comparative biology and taxonomic classification.</title>
        <authorList>
            <person name="Goeker M."/>
        </authorList>
    </citation>
    <scope>NUCLEOTIDE SEQUENCE [LARGE SCALE GENOMIC DNA]</scope>
    <source>
        <strain evidence="1 2">DSM 24995</strain>
    </source>
</reference>
<dbReference type="InterPro" id="IPR036412">
    <property type="entry name" value="HAD-like_sf"/>
</dbReference>
<comment type="caution">
    <text evidence="1">The sequence shown here is derived from an EMBL/GenBank/DDBJ whole genome shotgun (WGS) entry which is preliminary data.</text>
</comment>
<dbReference type="NCBIfam" id="TIGR01681">
    <property type="entry name" value="HAD-SF-IIIC"/>
    <property type="match status" value="1"/>
</dbReference>
<dbReference type="Gene3D" id="3.40.50.1000">
    <property type="entry name" value="HAD superfamily/HAD-like"/>
    <property type="match status" value="1"/>
</dbReference>